<dbReference type="OrthoDB" id="4726228at2"/>
<reference evidence="1 2" key="1">
    <citation type="submission" date="2018-10" db="EMBL/GenBank/DDBJ databases">
        <authorList>
            <person name="Li J."/>
        </authorList>
    </citation>
    <scope>NUCLEOTIDE SEQUENCE [LARGE SCALE GENOMIC DNA]</scope>
    <source>
        <strain evidence="1 2">JCM 11654</strain>
    </source>
</reference>
<sequence length="199" mass="21619">MMSIKQQRTADAALVHEAVRAVTGADATPAEVADLLDRVRARTAVSELSGVLARTAQAPHPALARGAQAGENAIRAIDTEFGLLTSAEVAKILGSSSTPSAIRALASDMRGRGELLALKRLNRFVYPGFQFDRGRGRVKPFVKPLVALTQASNWDEVDAVLWLCTPSTYFDDASRPVDHLDTEPERVMEIARRAWNPGW</sequence>
<keyword evidence="2" id="KW-1185">Reference proteome</keyword>
<dbReference type="EMBL" id="RCUY01000009">
    <property type="protein sequence ID" value="RLP82307.1"/>
    <property type="molecule type" value="Genomic_DNA"/>
</dbReference>
<gene>
    <name evidence="1" type="ORF">D9V34_10990</name>
</gene>
<evidence type="ECO:0000313" key="1">
    <source>
        <dbReference type="EMBL" id="RLP82307.1"/>
    </source>
</evidence>
<name>A0A3L7APN4_9MICO</name>
<protein>
    <submittedName>
        <fullName evidence="1">Uncharacterized protein</fullName>
    </submittedName>
</protein>
<dbReference type="Proteomes" id="UP000269438">
    <property type="component" value="Unassembled WGS sequence"/>
</dbReference>
<comment type="caution">
    <text evidence="1">The sequence shown here is derived from an EMBL/GenBank/DDBJ whole genome shotgun (WGS) entry which is preliminary data.</text>
</comment>
<organism evidence="1 2">
    <name type="scientific">Mycetocola lacteus</name>
    <dbReference type="NCBI Taxonomy" id="76637"/>
    <lineage>
        <taxon>Bacteria</taxon>
        <taxon>Bacillati</taxon>
        <taxon>Actinomycetota</taxon>
        <taxon>Actinomycetes</taxon>
        <taxon>Micrococcales</taxon>
        <taxon>Microbacteriaceae</taxon>
        <taxon>Mycetocola</taxon>
    </lineage>
</organism>
<proteinExistence type="predicted"/>
<dbReference type="AlphaFoldDB" id="A0A3L7APN4"/>
<accession>A0A3L7APN4</accession>
<dbReference type="RefSeq" id="WP_121688839.1">
    <property type="nucleotide sequence ID" value="NZ_RCUY01000009.1"/>
</dbReference>
<evidence type="ECO:0000313" key="2">
    <source>
        <dbReference type="Proteomes" id="UP000269438"/>
    </source>
</evidence>